<dbReference type="InterPro" id="IPR050791">
    <property type="entry name" value="Aldo-Keto_reductase"/>
</dbReference>
<dbReference type="InterPro" id="IPR036812">
    <property type="entry name" value="NAD(P)_OxRdtase_dom_sf"/>
</dbReference>
<evidence type="ECO:0000313" key="3">
    <source>
        <dbReference type="EMBL" id="MFC3615783.1"/>
    </source>
</evidence>
<feature type="domain" description="NADP-dependent oxidoreductase" evidence="2">
    <location>
        <begin position="15"/>
        <end position="307"/>
    </location>
</feature>
<keyword evidence="1" id="KW-0560">Oxidoreductase</keyword>
<dbReference type="PROSITE" id="PS51257">
    <property type="entry name" value="PROKAR_LIPOPROTEIN"/>
    <property type="match status" value="1"/>
</dbReference>
<dbReference type="Proteomes" id="UP001595629">
    <property type="component" value="Unassembled WGS sequence"/>
</dbReference>
<dbReference type="PANTHER" id="PTHR43625">
    <property type="entry name" value="AFLATOXIN B1 ALDEHYDE REDUCTASE"/>
    <property type="match status" value="1"/>
</dbReference>
<evidence type="ECO:0000259" key="2">
    <source>
        <dbReference type="Pfam" id="PF00248"/>
    </source>
</evidence>
<protein>
    <submittedName>
        <fullName evidence="3">Aldo/keto reductase</fullName>
    </submittedName>
</protein>
<dbReference type="InterPro" id="IPR023210">
    <property type="entry name" value="NADP_OxRdtase_dom"/>
</dbReference>
<dbReference type="Gene3D" id="3.20.20.100">
    <property type="entry name" value="NADP-dependent oxidoreductase domain"/>
    <property type="match status" value="1"/>
</dbReference>
<dbReference type="RefSeq" id="WP_386737065.1">
    <property type="nucleotide sequence ID" value="NZ_JBHRXI010000023.1"/>
</dbReference>
<dbReference type="Pfam" id="PF00248">
    <property type="entry name" value="Aldo_ket_red"/>
    <property type="match status" value="1"/>
</dbReference>
<dbReference type="PANTHER" id="PTHR43625:SF40">
    <property type="entry name" value="ALDO-KETO REDUCTASE YAKC [NADP(+)]"/>
    <property type="match status" value="1"/>
</dbReference>
<dbReference type="EMBL" id="JBHRXI010000023">
    <property type="protein sequence ID" value="MFC3615783.1"/>
    <property type="molecule type" value="Genomic_DNA"/>
</dbReference>
<evidence type="ECO:0000256" key="1">
    <source>
        <dbReference type="ARBA" id="ARBA00023002"/>
    </source>
</evidence>
<organism evidence="3 4">
    <name type="scientific">Lutimaribacter marinistellae</name>
    <dbReference type="NCBI Taxonomy" id="1820329"/>
    <lineage>
        <taxon>Bacteria</taxon>
        <taxon>Pseudomonadati</taxon>
        <taxon>Pseudomonadota</taxon>
        <taxon>Alphaproteobacteria</taxon>
        <taxon>Rhodobacterales</taxon>
        <taxon>Roseobacteraceae</taxon>
        <taxon>Lutimaribacter</taxon>
    </lineage>
</organism>
<gene>
    <name evidence="3" type="ORF">ACFORG_18675</name>
</gene>
<dbReference type="InterPro" id="IPR020471">
    <property type="entry name" value="AKR"/>
</dbReference>
<reference evidence="4" key="1">
    <citation type="journal article" date="2019" name="Int. J. Syst. Evol. Microbiol.">
        <title>The Global Catalogue of Microorganisms (GCM) 10K type strain sequencing project: providing services to taxonomists for standard genome sequencing and annotation.</title>
        <authorList>
            <consortium name="The Broad Institute Genomics Platform"/>
            <consortium name="The Broad Institute Genome Sequencing Center for Infectious Disease"/>
            <person name="Wu L."/>
            <person name="Ma J."/>
        </authorList>
    </citation>
    <scope>NUCLEOTIDE SEQUENCE [LARGE SCALE GENOMIC DNA]</scope>
    <source>
        <strain evidence="4">KCTC 42911</strain>
    </source>
</reference>
<sequence>MQRRQLIHSVSPVFPIGLGCMNFGGFYGPSSEFQARETLSHAIDLGVEHLDTANIYGLGVCEEILGRFLSPAHHHTRIATKAGIWRDREHGNRGFNNKSDYLREQLEGSLRRLKREHVDLFYIHRRDPDVEIEDVMQTLLELKKEGKIGGIGFSEISPSSLRRAATVGTVDAVQSEYSLWSRLPELGLLQTCRELGVGFVAYCPLGRGMLTDYIPDPTAFAEKDFRKNNPRFQEPNLSFNLARVTQFRAYAADHGASTAAMAIAWCLAQNDNIIAIPGTRSARHLEECMEGARIALTEEMKVEIEHILPVGWAHGDRYSKSQWNGPEGYC</sequence>
<accession>A0ABV7TKP9</accession>
<name>A0ABV7TKP9_9RHOB</name>
<evidence type="ECO:0000313" key="4">
    <source>
        <dbReference type="Proteomes" id="UP001595629"/>
    </source>
</evidence>
<keyword evidence="4" id="KW-1185">Reference proteome</keyword>
<dbReference type="PRINTS" id="PR00069">
    <property type="entry name" value="ALDKETRDTASE"/>
</dbReference>
<dbReference type="SUPFAM" id="SSF51430">
    <property type="entry name" value="NAD(P)-linked oxidoreductase"/>
    <property type="match status" value="1"/>
</dbReference>
<proteinExistence type="predicted"/>
<comment type="caution">
    <text evidence="3">The sequence shown here is derived from an EMBL/GenBank/DDBJ whole genome shotgun (WGS) entry which is preliminary data.</text>
</comment>